<evidence type="ECO:0000313" key="1">
    <source>
        <dbReference type="EMBL" id="KKK82843.1"/>
    </source>
</evidence>
<dbReference type="AlphaFoldDB" id="A0A0F8YN48"/>
<comment type="caution">
    <text evidence="1">The sequence shown here is derived from an EMBL/GenBank/DDBJ whole genome shotgun (WGS) entry which is preliminary data.</text>
</comment>
<name>A0A0F8YN48_9ZZZZ</name>
<dbReference type="EMBL" id="LAZR01052486">
    <property type="protein sequence ID" value="KKK82843.1"/>
    <property type="molecule type" value="Genomic_DNA"/>
</dbReference>
<protein>
    <submittedName>
        <fullName evidence="1">Uncharacterized protein</fullName>
    </submittedName>
</protein>
<reference evidence="1" key="1">
    <citation type="journal article" date="2015" name="Nature">
        <title>Complex archaea that bridge the gap between prokaryotes and eukaryotes.</title>
        <authorList>
            <person name="Spang A."/>
            <person name="Saw J.H."/>
            <person name="Jorgensen S.L."/>
            <person name="Zaremba-Niedzwiedzka K."/>
            <person name="Martijn J."/>
            <person name="Lind A.E."/>
            <person name="van Eijk R."/>
            <person name="Schleper C."/>
            <person name="Guy L."/>
            <person name="Ettema T.J."/>
        </authorList>
    </citation>
    <scope>NUCLEOTIDE SEQUENCE</scope>
</reference>
<sequence length="123" mass="13732">MDLQEAYLTLHKASGIKEGDKVKIVQKATGTDMGWNRCTAPGKDALVGSYATVHRDKDVEGFMIDALGGRWHFPFYCLELIEKVTPPLKIGDNEVKFTAEGIKVGCQSVTTEEVDEIHRRLHE</sequence>
<organism evidence="1">
    <name type="scientific">marine sediment metagenome</name>
    <dbReference type="NCBI Taxonomy" id="412755"/>
    <lineage>
        <taxon>unclassified sequences</taxon>
        <taxon>metagenomes</taxon>
        <taxon>ecological metagenomes</taxon>
    </lineage>
</organism>
<proteinExistence type="predicted"/>
<accession>A0A0F8YN48</accession>
<gene>
    <name evidence="1" type="ORF">LCGC14_2799310</name>
</gene>
<feature type="non-terminal residue" evidence="1">
    <location>
        <position position="123"/>
    </location>
</feature>